<dbReference type="InterPro" id="IPR029453">
    <property type="entry name" value="Rictor_IV"/>
</dbReference>
<evidence type="ECO:0000313" key="6">
    <source>
        <dbReference type="EMBL" id="KOX72981.1"/>
    </source>
</evidence>
<protein>
    <submittedName>
        <fullName evidence="6">Rapamycin-insensitive companion of mTOR</fullName>
    </submittedName>
</protein>
<dbReference type="Pfam" id="PF14668">
    <property type="entry name" value="RICTOR_V"/>
    <property type="match status" value="1"/>
</dbReference>
<feature type="compositionally biased region" description="Basic and acidic residues" evidence="2">
    <location>
        <begin position="1044"/>
        <end position="1056"/>
    </location>
</feature>
<dbReference type="PANTHER" id="PTHR13298:SF11">
    <property type="entry name" value="RAPAMYCIN-INSENSITIVE COMPANION OF MTOR"/>
    <property type="match status" value="1"/>
</dbReference>
<dbReference type="Proteomes" id="UP000053105">
    <property type="component" value="Unassembled WGS sequence"/>
</dbReference>
<dbReference type="Gene3D" id="1.25.10.10">
    <property type="entry name" value="Leucine-rich Repeat Variant"/>
    <property type="match status" value="1"/>
</dbReference>
<feature type="region of interest" description="Disordered" evidence="2">
    <location>
        <begin position="997"/>
        <end position="1071"/>
    </location>
</feature>
<dbReference type="InterPro" id="IPR029451">
    <property type="entry name" value="RICTOR_M"/>
</dbReference>
<dbReference type="InterPro" id="IPR011989">
    <property type="entry name" value="ARM-like"/>
</dbReference>
<evidence type="ECO:0000259" key="5">
    <source>
        <dbReference type="SMART" id="SM01310"/>
    </source>
</evidence>
<feature type="compositionally biased region" description="Polar residues" evidence="2">
    <location>
        <begin position="1059"/>
        <end position="1071"/>
    </location>
</feature>
<dbReference type="Pfam" id="PF14664">
    <property type="entry name" value="RICTOR_N"/>
    <property type="match status" value="1"/>
</dbReference>
<dbReference type="GO" id="GO:0038203">
    <property type="term" value="P:TORC2 signaling"/>
    <property type="evidence" value="ECO:0007669"/>
    <property type="project" value="TreeGrafter"/>
</dbReference>
<evidence type="ECO:0000259" key="4">
    <source>
        <dbReference type="SMART" id="SM01308"/>
    </source>
</evidence>
<evidence type="ECO:0000256" key="1">
    <source>
        <dbReference type="ARBA" id="ARBA00008878"/>
    </source>
</evidence>
<dbReference type="STRING" id="166423.A0A0N0BF89"/>
<dbReference type="InterPro" id="IPR016024">
    <property type="entry name" value="ARM-type_fold"/>
</dbReference>
<dbReference type="EMBL" id="KQ435808">
    <property type="protein sequence ID" value="KOX72981.1"/>
    <property type="molecule type" value="Genomic_DNA"/>
</dbReference>
<evidence type="ECO:0000256" key="2">
    <source>
        <dbReference type="SAM" id="MobiDB-lite"/>
    </source>
</evidence>
<dbReference type="Pfam" id="PF14666">
    <property type="entry name" value="RICTOR_M"/>
    <property type="match status" value="1"/>
</dbReference>
<evidence type="ECO:0000259" key="3">
    <source>
        <dbReference type="SMART" id="SM01307"/>
    </source>
</evidence>
<reference evidence="6 7" key="1">
    <citation type="submission" date="2015-07" db="EMBL/GenBank/DDBJ databases">
        <title>The genome of Melipona quadrifasciata.</title>
        <authorList>
            <person name="Pan H."/>
            <person name="Kapheim K."/>
        </authorList>
    </citation>
    <scope>NUCLEOTIDE SEQUENCE [LARGE SCALE GENOMIC DNA]</scope>
    <source>
        <strain evidence="6">0111107301</strain>
        <tissue evidence="6">Whole body</tissue>
    </source>
</reference>
<accession>A0A0N0BF89</accession>
<feature type="domain" description="Rapamycin-insensitive companion of mTOR middle" evidence="3">
    <location>
        <begin position="500"/>
        <end position="725"/>
    </location>
</feature>
<dbReference type="InterPro" id="IPR028268">
    <property type="entry name" value="Pianissimo_fam"/>
</dbReference>
<keyword evidence="7" id="KW-1185">Reference proteome</keyword>
<dbReference type="PANTHER" id="PTHR13298">
    <property type="entry name" value="CYTOSOLIC REGULATOR PIANISSIMO"/>
    <property type="match status" value="1"/>
</dbReference>
<dbReference type="SMART" id="SM01307">
    <property type="entry name" value="RICTOR_M"/>
    <property type="match status" value="1"/>
</dbReference>
<dbReference type="GO" id="GO:0031932">
    <property type="term" value="C:TORC2 complex"/>
    <property type="evidence" value="ECO:0007669"/>
    <property type="project" value="InterPro"/>
</dbReference>
<feature type="domain" description="Rapamycin-insensitive companion of mTOR" evidence="5">
    <location>
        <begin position="913"/>
        <end position="985"/>
    </location>
</feature>
<proteinExistence type="inferred from homology"/>
<sequence length="1396" mass="156997">MAISSWMIWGRSLRTSRSHRSRQESEDSCVQLDLSRGLKENVKEVLTNLCQRENVPSIKKLAYLNAIVKLISENDSPDYGYPINDVFCCLRVGLVHEATQVRAAALRAIRYMLKKEQDYPYFVARSMDVNLRNEMERMQALRLVRRILVLAPKHFSPILARSLISLTNGGVEEKDGAFRAFLATLCELGVLNSNLLISCGGISALARAAMTGQSPAIIESVVGVLLKLLNTPDTRSSISLLCFAAPYCELHSASIDRTKEERERFAASKLALLSILRSYSGVLHFCRPDDNSGLKAIADVLYVEKLEVRGAVLELLYELLDLPLPTWTDEPDVALAAVDPSRARDSWKLSEGFVAAEGKYILPSLSSRCPNITEIHLALLVYASLECGLHRALAETIVSTDTFISVRAAVLLGALLHLAHSLLPSEVCDLTPPLPNLLEHASAGKHQALAAVAILERMHTMMRRRPAPASLFLDKILQAGTWLRPTLPRRKRTSSRHWLRRESPTTPLLKDAQVLSSKDALAWNWPVVRSILRSREDTARILHDSDHRLFMKRLVRYFKPCSNGYSRVELATNANLAREATLAGCDLLNCLLEIPEPESTKLLYELIEDVDEQISSIRTAQSAHECLFSPRHMSTTCCQKYFLFLGQLSHSAKGTRILKDFHLLGKLQDLALATNHDCYVKLIISSLDYSRDGPNRKVLTKIITEATLDSTRLYATQFLRLILRARMADAYRWAITLLSGRLSDFNKTVALTALEALHEACEEPEYLDALLQQGGQSRDWDKWLEELGDKGYLLKIRLYSLSQGFTMLSSPAEELEKWISPGGFAERYVGLIEGEIHDSLTRRQRNETGSYHRRTSNVPMTPQNIFILPHLIGQLVQHDLGMQLLLRRNVIQQRSWKLEPDSRDDQTNLSKRILKVKSALWALGHMGTSAAGVEQLNHAGIIELLTSIAETCSYYVIRATAMYALSLIATTRAGADALSSFDWPCVRHRRGDHWPVVPPTNRYPAPSPIPIQRHHRSLSDGKPELPEPVARRTRNRSESAATDLEARRYALPERGETPSPVSSIQRLSQQDAEGYARLRSLQRHRRPNGRLSLQSLSEFDSSRNWITEQVLTPTPPPPDDNNDNLFYMGIALPKRLITIFPELPQLSVPAIILDDAPKSDVETTEESCSECDVDAEHHRICLVCSHGKNSSKDMIPEKDLKLQRKILRHAQRLANPVWYRNSRQTLLRLRQLHPEKFQDICLFSDVAVRLGSNTYRMPARRFLQELFLDSTFEALYVEAADVLKLNDGNDEKSLQSPISAALELDSHVPSESKVNGRLTFPEIQVAQLDAVAEETGGDSCATQQCNKSQELLRKSERRSDEKIIAEILKPEERIRLSKSSDRLLKVSGTNTAISLD</sequence>
<dbReference type="SMART" id="SM01308">
    <property type="entry name" value="RICTOR_N"/>
    <property type="match status" value="1"/>
</dbReference>
<feature type="domain" description="Rapamycin-insensitive companion of mTOR N-terminal" evidence="4">
    <location>
        <begin position="61"/>
        <end position="424"/>
    </location>
</feature>
<comment type="similarity">
    <text evidence="1">Belongs to the RICTOR family.</text>
</comment>
<dbReference type="SMART" id="SM01310">
    <property type="entry name" value="RICTOR_V"/>
    <property type="match status" value="1"/>
</dbReference>
<name>A0A0N0BF89_9HYME</name>
<dbReference type="GO" id="GO:0051897">
    <property type="term" value="P:positive regulation of phosphatidylinositol 3-kinase/protein kinase B signal transduction"/>
    <property type="evidence" value="ECO:0007669"/>
    <property type="project" value="TreeGrafter"/>
</dbReference>
<dbReference type="InterPro" id="IPR028267">
    <property type="entry name" value="Pianissimo_N"/>
</dbReference>
<dbReference type="SMART" id="SM01303">
    <property type="entry name" value="RasGEF_N_2"/>
    <property type="match status" value="1"/>
</dbReference>
<evidence type="ECO:0000313" key="7">
    <source>
        <dbReference type="Proteomes" id="UP000053105"/>
    </source>
</evidence>
<dbReference type="OrthoDB" id="271111at2759"/>
<dbReference type="Pfam" id="PF14663">
    <property type="entry name" value="RasGEF_N_2"/>
    <property type="match status" value="1"/>
</dbReference>
<dbReference type="SUPFAM" id="SSF48371">
    <property type="entry name" value="ARM repeat"/>
    <property type="match status" value="1"/>
</dbReference>
<gene>
    <name evidence="6" type="ORF">WN51_01349</name>
</gene>
<organism evidence="6 7">
    <name type="scientific">Melipona quadrifasciata</name>
    <dbReference type="NCBI Taxonomy" id="166423"/>
    <lineage>
        <taxon>Eukaryota</taxon>
        <taxon>Metazoa</taxon>
        <taxon>Ecdysozoa</taxon>
        <taxon>Arthropoda</taxon>
        <taxon>Hexapoda</taxon>
        <taxon>Insecta</taxon>
        <taxon>Pterygota</taxon>
        <taxon>Neoptera</taxon>
        <taxon>Endopterygota</taxon>
        <taxon>Hymenoptera</taxon>
        <taxon>Apocrita</taxon>
        <taxon>Aculeata</taxon>
        <taxon>Apoidea</taxon>
        <taxon>Anthophila</taxon>
        <taxon>Apidae</taxon>
        <taxon>Melipona</taxon>
    </lineage>
</organism>
<dbReference type="InterPro" id="IPR029452">
    <property type="entry name" value="RICTOR_V"/>
</dbReference>
<dbReference type="GO" id="GO:0043539">
    <property type="term" value="F:protein serine/threonine kinase activator activity"/>
    <property type="evidence" value="ECO:0007669"/>
    <property type="project" value="TreeGrafter"/>
</dbReference>